<sequence length="363" mass="35992">ITNSGPDVATGVSVSDVVPNGYTVGTINDGGVLVGNTITWNGLSIGSTNGVVSVSYEATVLAPGVGVSYTNNASITGSDQFDPDSDPSSDATVDDNGDGIADDDETSITPIVEQADLSISKGLASGSITPDVGDVLTYELTINNAGPSNATGVSVSDVLPVGLTLGTVNNAGVASGNTASWNNLFISSGSSITLTYTATVNAPTGVAGEYVNNAAITDSDQFDPDSDPSSDATVDDNGDGIADDDEASFVIVPKSADLALTKNYVDDNGGSLNVGDVLTFSLGLTNGGADAATGVSVSDVLPVGFSIVPGSISNSGVYNAGATTINWSGLSVPLAGITLTYQVIVNAPTGAANEYVNNAAITG</sequence>
<proteinExistence type="predicted"/>
<dbReference type="PANTHER" id="PTHR34819">
    <property type="entry name" value="LARGE CYSTEINE-RICH PERIPLASMIC PROTEIN OMCB"/>
    <property type="match status" value="1"/>
</dbReference>
<dbReference type="EMBL" id="JBHTJR010000024">
    <property type="protein sequence ID" value="MFD0992539.1"/>
    <property type="molecule type" value="Genomic_DNA"/>
</dbReference>
<feature type="non-terminal residue" evidence="3">
    <location>
        <position position="363"/>
    </location>
</feature>
<protein>
    <recommendedName>
        <fullName evidence="2">DUF11 domain-containing protein</fullName>
    </recommendedName>
</protein>
<comment type="caution">
    <text evidence="3">The sequence shown here is derived from an EMBL/GenBank/DDBJ whole genome shotgun (WGS) entry which is preliminary data.</text>
</comment>
<feature type="compositionally biased region" description="Acidic residues" evidence="1">
    <location>
        <begin position="220"/>
        <end position="244"/>
    </location>
</feature>
<dbReference type="Pfam" id="PF01345">
    <property type="entry name" value="DUF11"/>
    <property type="match status" value="3"/>
</dbReference>
<feature type="domain" description="DUF11" evidence="2">
    <location>
        <begin position="116"/>
        <end position="229"/>
    </location>
</feature>
<reference evidence="4" key="1">
    <citation type="journal article" date="2019" name="Int. J. Syst. Evol. Microbiol.">
        <title>The Global Catalogue of Microorganisms (GCM) 10K type strain sequencing project: providing services to taxonomists for standard genome sequencing and annotation.</title>
        <authorList>
            <consortium name="The Broad Institute Genomics Platform"/>
            <consortium name="The Broad Institute Genome Sequencing Center for Infectious Disease"/>
            <person name="Wu L."/>
            <person name="Ma J."/>
        </authorList>
    </citation>
    <scope>NUCLEOTIDE SEQUENCE [LARGE SCALE GENOMIC DNA]</scope>
    <source>
        <strain evidence="4">CCUG 60527</strain>
    </source>
</reference>
<feature type="domain" description="DUF11" evidence="2">
    <location>
        <begin position="257"/>
        <end position="362"/>
    </location>
</feature>
<evidence type="ECO:0000256" key="1">
    <source>
        <dbReference type="SAM" id="MobiDB-lite"/>
    </source>
</evidence>
<evidence type="ECO:0000313" key="4">
    <source>
        <dbReference type="Proteomes" id="UP001597062"/>
    </source>
</evidence>
<dbReference type="InterPro" id="IPR051172">
    <property type="entry name" value="Chlamydia_OmcB"/>
</dbReference>
<feature type="compositionally biased region" description="Acidic residues" evidence="1">
    <location>
        <begin position="81"/>
        <end position="106"/>
    </location>
</feature>
<keyword evidence="4" id="KW-1185">Reference proteome</keyword>
<name>A0ABW3JQA6_9FLAO</name>
<dbReference type="InterPro" id="IPR001434">
    <property type="entry name" value="OmcB-like_DUF11"/>
</dbReference>
<dbReference type="InterPro" id="IPR047589">
    <property type="entry name" value="DUF11_rpt"/>
</dbReference>
<dbReference type="RefSeq" id="WP_386105934.1">
    <property type="nucleotide sequence ID" value="NZ_JBHTJR010000024.1"/>
</dbReference>
<feature type="region of interest" description="Disordered" evidence="1">
    <location>
        <begin position="217"/>
        <end position="244"/>
    </location>
</feature>
<gene>
    <name evidence="3" type="ORF">ACFQ1U_04925</name>
</gene>
<accession>A0ABW3JQA6</accession>
<feature type="non-terminal residue" evidence="3">
    <location>
        <position position="1"/>
    </location>
</feature>
<organism evidence="3 4">
    <name type="scientific">Tenacibaculum geojense</name>
    <dbReference type="NCBI Taxonomy" id="915352"/>
    <lineage>
        <taxon>Bacteria</taxon>
        <taxon>Pseudomonadati</taxon>
        <taxon>Bacteroidota</taxon>
        <taxon>Flavobacteriia</taxon>
        <taxon>Flavobacteriales</taxon>
        <taxon>Flavobacteriaceae</taxon>
        <taxon>Tenacibaculum</taxon>
    </lineage>
</organism>
<dbReference type="Proteomes" id="UP001597062">
    <property type="component" value="Unassembled WGS sequence"/>
</dbReference>
<dbReference type="Gene3D" id="2.60.40.10">
    <property type="entry name" value="Immunoglobulins"/>
    <property type="match status" value="1"/>
</dbReference>
<dbReference type="PANTHER" id="PTHR34819:SF4">
    <property type="entry name" value="LARGE CYSTEINE-RICH PERIPLASMIC PROTEIN OMCB"/>
    <property type="match status" value="1"/>
</dbReference>
<feature type="domain" description="DUF11" evidence="2">
    <location>
        <begin position="1"/>
        <end position="88"/>
    </location>
</feature>
<dbReference type="InterPro" id="IPR013783">
    <property type="entry name" value="Ig-like_fold"/>
</dbReference>
<evidence type="ECO:0000313" key="3">
    <source>
        <dbReference type="EMBL" id="MFD0992539.1"/>
    </source>
</evidence>
<dbReference type="NCBIfam" id="TIGR01451">
    <property type="entry name" value="B_ant_repeat"/>
    <property type="match status" value="2"/>
</dbReference>
<evidence type="ECO:0000259" key="2">
    <source>
        <dbReference type="Pfam" id="PF01345"/>
    </source>
</evidence>
<feature type="region of interest" description="Disordered" evidence="1">
    <location>
        <begin position="76"/>
        <end position="107"/>
    </location>
</feature>